<protein>
    <recommendedName>
        <fullName evidence="3">DNA-binding protein</fullName>
    </recommendedName>
</protein>
<proteinExistence type="predicted"/>
<dbReference type="Proteomes" id="UP000703720">
    <property type="component" value="Unassembled WGS sequence"/>
</dbReference>
<evidence type="ECO:0000313" key="2">
    <source>
        <dbReference type="Proteomes" id="UP000703720"/>
    </source>
</evidence>
<evidence type="ECO:0000313" key="1">
    <source>
        <dbReference type="EMBL" id="MBP2376879.1"/>
    </source>
</evidence>
<name>A0ABS4WKZ3_9MICO</name>
<organism evidence="1 2">
    <name type="scientific">Microbacterium phyllosphaerae</name>
    <dbReference type="NCBI Taxonomy" id="124798"/>
    <lineage>
        <taxon>Bacteria</taxon>
        <taxon>Bacillati</taxon>
        <taxon>Actinomycetota</taxon>
        <taxon>Actinomycetes</taxon>
        <taxon>Micrococcales</taxon>
        <taxon>Microbacteriaceae</taxon>
        <taxon>Microbacterium</taxon>
    </lineage>
</organism>
<accession>A0ABS4WKZ3</accession>
<gene>
    <name evidence="1" type="ORF">JOF42_000374</name>
</gene>
<comment type="caution">
    <text evidence="1">The sequence shown here is derived from an EMBL/GenBank/DDBJ whole genome shotgun (WGS) entry which is preliminary data.</text>
</comment>
<evidence type="ECO:0008006" key="3">
    <source>
        <dbReference type="Google" id="ProtNLM"/>
    </source>
</evidence>
<sequence>MTKITDLAAELEIEYNRLQKMLGGLIVMQMVDLARLRLLVGTRLDYWMMRGEAAEYVRAMEREFHRMKERQAQAERWAERAAAP</sequence>
<dbReference type="EMBL" id="JAGIOA010000001">
    <property type="protein sequence ID" value="MBP2376879.1"/>
    <property type="molecule type" value="Genomic_DNA"/>
</dbReference>
<reference evidence="1 2" key="1">
    <citation type="submission" date="2021-03" db="EMBL/GenBank/DDBJ databases">
        <title>Sequencing the genomes of 1000 actinobacteria strains.</title>
        <authorList>
            <person name="Klenk H.-P."/>
        </authorList>
    </citation>
    <scope>NUCLEOTIDE SEQUENCE [LARGE SCALE GENOMIC DNA]</scope>
    <source>
        <strain evidence="1 2">DSM 13468</strain>
    </source>
</reference>
<dbReference type="RefSeq" id="WP_210096296.1">
    <property type="nucleotide sequence ID" value="NZ_BAAAIO010000001.1"/>
</dbReference>
<keyword evidence="2" id="KW-1185">Reference proteome</keyword>